<reference evidence="2 3" key="1">
    <citation type="submission" date="2020-01" db="EMBL/GenBank/DDBJ databases">
        <authorList>
            <person name="Wang S."/>
        </authorList>
    </citation>
    <scope>NUCLEOTIDE SEQUENCE [LARGE SCALE GENOMIC DNA]</scope>
    <source>
        <strain evidence="2 3">D151-2-6</strain>
    </source>
</reference>
<feature type="region of interest" description="Disordered" evidence="1">
    <location>
        <begin position="35"/>
        <end position="55"/>
    </location>
</feature>
<dbReference type="Proteomes" id="UP000501325">
    <property type="component" value="Chromosome"/>
</dbReference>
<dbReference type="KEGG" id="bmed:GYM46_08465"/>
<dbReference type="RefSeq" id="WP_008264400.1">
    <property type="nucleotide sequence ID" value="NZ_CP048751.1"/>
</dbReference>
<gene>
    <name evidence="2" type="ORF">GYM46_08465</name>
</gene>
<evidence type="ECO:0000313" key="3">
    <source>
        <dbReference type="Proteomes" id="UP000501325"/>
    </source>
</evidence>
<dbReference type="EMBL" id="CP048751">
    <property type="protein sequence ID" value="QIH71504.1"/>
    <property type="molecule type" value="Genomic_DNA"/>
</dbReference>
<accession>A0AB37E2Y2</accession>
<dbReference type="AlphaFoldDB" id="A0AB37E2Y2"/>
<feature type="compositionally biased region" description="Pro residues" evidence="1">
    <location>
        <begin position="41"/>
        <end position="55"/>
    </location>
</feature>
<evidence type="ECO:0000256" key="1">
    <source>
        <dbReference type="SAM" id="MobiDB-lite"/>
    </source>
</evidence>
<evidence type="ECO:0000313" key="2">
    <source>
        <dbReference type="EMBL" id="QIH71504.1"/>
    </source>
</evidence>
<protein>
    <submittedName>
        <fullName evidence="2">Uncharacterized protein</fullName>
    </submittedName>
</protein>
<organism evidence="2 3">
    <name type="scientific">Brevundimonas mediterranea</name>
    <dbReference type="NCBI Taxonomy" id="74329"/>
    <lineage>
        <taxon>Bacteria</taxon>
        <taxon>Pseudomonadati</taxon>
        <taxon>Pseudomonadota</taxon>
        <taxon>Alphaproteobacteria</taxon>
        <taxon>Caulobacterales</taxon>
        <taxon>Caulobacteraceae</taxon>
        <taxon>Brevundimonas</taxon>
    </lineage>
</organism>
<sequence length="55" mass="6204">MTDEERELVERWIITFCETPPVIDVELMRRLIAEQQATPQGVPPCQPRPSGPATA</sequence>
<name>A0AB37E2Y2_9CAUL</name>
<proteinExistence type="predicted"/>